<dbReference type="EMBL" id="PJRS01000041">
    <property type="protein sequence ID" value="PLR21867.1"/>
    <property type="molecule type" value="Genomic_DNA"/>
</dbReference>
<reference evidence="1 2" key="1">
    <citation type="submission" date="2017-12" db="EMBL/GenBank/DDBJ databases">
        <title>The genome sequence of Caulobacter sp. 410.</title>
        <authorList>
            <person name="Gao J."/>
            <person name="Mao X."/>
            <person name="Sun J."/>
        </authorList>
    </citation>
    <scope>NUCLEOTIDE SEQUENCE [LARGE SCALE GENOMIC DNA]</scope>
    <source>
        <strain evidence="1 2">410</strain>
    </source>
</reference>
<evidence type="ECO:0000313" key="1">
    <source>
        <dbReference type="EMBL" id="PLR21867.1"/>
    </source>
</evidence>
<sequence>MGFDLGYLRELAEDACEHAGWSGAADYFRLRHQGLRREALEALDAFVAGAVSWPLAERVAFAAWIGEKRLAYRGQPEAVLPVPLFRLLVRPTLEEWAQAKPADPWPLVWLARLSSGGSTWHAPPAPFLRQALARDPLCVAARVDLVRAILADIAFHQHELPGAYLGDAAHDLSALDEAEDLLSLADEDARFDIGPEIAWARTEARGWLERAGAG</sequence>
<protein>
    <submittedName>
        <fullName evidence="1">Uncharacterized protein</fullName>
    </submittedName>
</protein>
<evidence type="ECO:0000313" key="2">
    <source>
        <dbReference type="Proteomes" id="UP000234479"/>
    </source>
</evidence>
<proteinExistence type="predicted"/>
<organism evidence="1 2">
    <name type="scientific">Caulobacter zeae</name>
    <dbReference type="NCBI Taxonomy" id="2055137"/>
    <lineage>
        <taxon>Bacteria</taxon>
        <taxon>Pseudomonadati</taxon>
        <taxon>Pseudomonadota</taxon>
        <taxon>Alphaproteobacteria</taxon>
        <taxon>Caulobacterales</taxon>
        <taxon>Caulobacteraceae</taxon>
        <taxon>Caulobacter</taxon>
    </lineage>
</organism>
<dbReference type="AlphaFoldDB" id="A0A2N5D738"/>
<keyword evidence="2" id="KW-1185">Reference proteome</keyword>
<dbReference type="Proteomes" id="UP000234479">
    <property type="component" value="Unassembled WGS sequence"/>
</dbReference>
<accession>A0A2N5D738</accession>
<dbReference type="OrthoDB" id="7186014at2"/>
<dbReference type="RefSeq" id="WP_101719705.1">
    <property type="nucleotide sequence ID" value="NZ_PJRS01000041.1"/>
</dbReference>
<gene>
    <name evidence="1" type="ORF">SGCZBJ_20045</name>
</gene>
<name>A0A2N5D738_9CAUL</name>
<comment type="caution">
    <text evidence="1">The sequence shown here is derived from an EMBL/GenBank/DDBJ whole genome shotgun (WGS) entry which is preliminary data.</text>
</comment>